<dbReference type="Pfam" id="PF11155">
    <property type="entry name" value="DUF2935"/>
    <property type="match status" value="1"/>
</dbReference>
<gene>
    <name evidence="1" type="ORF">JCM21531_4307</name>
</gene>
<dbReference type="Gene3D" id="1.20.1260.120">
    <property type="entry name" value="Protein of unknown function DUF2935"/>
    <property type="match status" value="1"/>
</dbReference>
<reference evidence="1" key="1">
    <citation type="journal article" date="2014" name="Genome Announc.">
        <title>Draft Genome Sequence of Clostridium straminisolvens Strain JCM 21531T, Isolated from a Cellulose-Degrading Bacterial Community.</title>
        <authorList>
            <person name="Yuki M."/>
            <person name="Oshima K."/>
            <person name="Suda W."/>
            <person name="Sakamoto M."/>
            <person name="Kitamura K."/>
            <person name="Iida T."/>
            <person name="Hattori M."/>
            <person name="Ohkuma M."/>
        </authorList>
    </citation>
    <scope>NUCLEOTIDE SEQUENCE [LARGE SCALE GENOMIC DNA]</scope>
    <source>
        <strain evidence="1">JCM 21531</strain>
    </source>
</reference>
<organism evidence="1 2">
    <name type="scientific">Acetivibrio straminisolvens JCM 21531</name>
    <dbReference type="NCBI Taxonomy" id="1294263"/>
    <lineage>
        <taxon>Bacteria</taxon>
        <taxon>Bacillati</taxon>
        <taxon>Bacillota</taxon>
        <taxon>Clostridia</taxon>
        <taxon>Eubacteriales</taxon>
        <taxon>Oscillospiraceae</taxon>
        <taxon>Acetivibrio</taxon>
    </lineage>
</organism>
<keyword evidence="2" id="KW-1185">Reference proteome</keyword>
<proteinExistence type="predicted"/>
<comment type="caution">
    <text evidence="1">The sequence shown here is derived from an EMBL/GenBank/DDBJ whole genome shotgun (WGS) entry which is preliminary data.</text>
</comment>
<evidence type="ECO:0008006" key="3">
    <source>
        <dbReference type="Google" id="ProtNLM"/>
    </source>
</evidence>
<protein>
    <recommendedName>
        <fullName evidence="3">DUF2935 domain-containing protein</fullName>
    </recommendedName>
</protein>
<dbReference type="EMBL" id="BAVR01000083">
    <property type="protein sequence ID" value="GAE90676.1"/>
    <property type="molecule type" value="Genomic_DNA"/>
</dbReference>
<dbReference type="OrthoDB" id="2734401at2"/>
<evidence type="ECO:0000313" key="2">
    <source>
        <dbReference type="Proteomes" id="UP000019109"/>
    </source>
</evidence>
<dbReference type="Proteomes" id="UP000019109">
    <property type="component" value="Unassembled WGS sequence"/>
</dbReference>
<dbReference type="InterPro" id="IPR021328">
    <property type="entry name" value="CotB-like"/>
</dbReference>
<evidence type="ECO:0000313" key="1">
    <source>
        <dbReference type="EMBL" id="GAE90676.1"/>
    </source>
</evidence>
<dbReference type="RefSeq" id="WP_038291226.1">
    <property type="nucleotide sequence ID" value="NZ_BAVR01000083.1"/>
</dbReference>
<dbReference type="SUPFAM" id="SSF158430">
    <property type="entry name" value="Bacillus cereus metalloprotein-like"/>
    <property type="match status" value="1"/>
</dbReference>
<name>W4VBV6_9FIRM</name>
<sequence length="144" mass="16765">MQFCYGDKNHIRILEEAEFWKRQEAEHTVVIRKIIPDLEDKFVEKLDEYQKILSATEATILQYIERLNRSCYVMNPELVQKIANIIEITLCQSKTFVNFLNTMAKESAAALNNLTASVVINHIVRESEYYIGIAKAYLGQISYR</sequence>
<dbReference type="AlphaFoldDB" id="W4VBV6"/>
<accession>W4VBV6</accession>
<dbReference type="STRING" id="1294263.JCM21531_4307"/>